<dbReference type="Pfam" id="PF12900">
    <property type="entry name" value="Pyridox_ox_2"/>
    <property type="match status" value="1"/>
</dbReference>
<sequence>MTKINRRSALMLGAALIPAMSFADEMTGSTDGPMSRKPERQLTKDEALFIINHTEHAVLSMADKADYPYGIPVTPIYLDGKIYFHGSNKGRKGKDLEQNPNVSLCWIGGHEVAKGEFAINYASAIVTGKAHLVTDPEKKTHVLMSIVHRMDPSVPDKDAQNYIKAGMGRVSVWEVDIDKISGKARNKQVYFGKFPKKA</sequence>
<organism evidence="2 3">
    <name type="scientific">Mesosutterella multiformis</name>
    <dbReference type="NCBI Taxonomy" id="2259133"/>
    <lineage>
        <taxon>Bacteria</taxon>
        <taxon>Pseudomonadati</taxon>
        <taxon>Pseudomonadota</taxon>
        <taxon>Betaproteobacteria</taxon>
        <taxon>Burkholderiales</taxon>
        <taxon>Sutterellaceae</taxon>
        <taxon>Mesosutterella</taxon>
    </lineage>
</organism>
<keyword evidence="1" id="KW-0732">Signal</keyword>
<dbReference type="RefSeq" id="WP_116270857.1">
    <property type="nucleotide sequence ID" value="NZ_BGZJ01000002.1"/>
</dbReference>
<reference evidence="2 3" key="1">
    <citation type="journal article" date="2018" name="Int. J. Syst. Evol. Microbiol.">
        <title>Mesosutterella multiformis gen. nov., sp. nov., a member of the family Sutterellaceae and Sutterella megalosphaeroides sp. nov., isolated from human faeces.</title>
        <authorList>
            <person name="Sakamoto M."/>
            <person name="Ikeyama N."/>
            <person name="Kunihiro T."/>
            <person name="Iino T."/>
            <person name="Yuki M."/>
            <person name="Ohkuma M."/>
        </authorList>
    </citation>
    <scope>NUCLEOTIDE SEQUENCE [LARGE SCALE GENOMIC DNA]</scope>
    <source>
        <strain evidence="2 3">4NBBH2</strain>
    </source>
</reference>
<gene>
    <name evidence="2" type="ORF">MESMUL_19770</name>
</gene>
<protein>
    <submittedName>
        <fullName evidence="2">MFS transporter</fullName>
    </submittedName>
</protein>
<dbReference type="PANTHER" id="PTHR34071">
    <property type="entry name" value="5-NITROIMIDAZOLE ANTIBIOTICS RESISTANCE PROTEIN, NIMA-FAMILY-RELATED PROTEIN-RELATED"/>
    <property type="match status" value="1"/>
</dbReference>
<evidence type="ECO:0000256" key="1">
    <source>
        <dbReference type="SAM" id="SignalP"/>
    </source>
</evidence>
<comment type="caution">
    <text evidence="2">The sequence shown here is derived from an EMBL/GenBank/DDBJ whole genome shotgun (WGS) entry which is preliminary data.</text>
</comment>
<keyword evidence="3" id="KW-1185">Reference proteome</keyword>
<proteinExistence type="predicted"/>
<evidence type="ECO:0000313" key="3">
    <source>
        <dbReference type="Proteomes" id="UP000266091"/>
    </source>
</evidence>
<dbReference type="Proteomes" id="UP000266091">
    <property type="component" value="Unassembled WGS sequence"/>
</dbReference>
<dbReference type="SUPFAM" id="SSF50475">
    <property type="entry name" value="FMN-binding split barrel"/>
    <property type="match status" value="1"/>
</dbReference>
<dbReference type="EMBL" id="BGZJ01000002">
    <property type="protein sequence ID" value="GBO94623.1"/>
    <property type="molecule type" value="Genomic_DNA"/>
</dbReference>
<dbReference type="AlphaFoldDB" id="A0A388SG17"/>
<name>A0A388SG17_9BURK</name>
<feature type="chain" id="PRO_5030071308" evidence="1">
    <location>
        <begin position="24"/>
        <end position="198"/>
    </location>
</feature>
<accession>A0A388SG17</accession>
<accession>A0A401LHP0</accession>
<feature type="signal peptide" evidence="1">
    <location>
        <begin position="1"/>
        <end position="23"/>
    </location>
</feature>
<dbReference type="InterPro" id="IPR012349">
    <property type="entry name" value="Split_barrel_FMN-bd"/>
</dbReference>
<dbReference type="Gene3D" id="2.30.110.10">
    <property type="entry name" value="Electron Transport, Fmn-binding Protein, Chain A"/>
    <property type="match status" value="1"/>
</dbReference>
<dbReference type="OrthoDB" id="116031at2"/>
<evidence type="ECO:0000313" key="2">
    <source>
        <dbReference type="EMBL" id="GBO94623.1"/>
    </source>
</evidence>
<dbReference type="InterPro" id="IPR024747">
    <property type="entry name" value="Pyridox_Oxase-rel"/>
</dbReference>
<dbReference type="PANTHER" id="PTHR34071:SF2">
    <property type="entry name" value="FLAVIN-NUCLEOTIDE-BINDING PROTEIN"/>
    <property type="match status" value="1"/>
</dbReference>